<protein>
    <submittedName>
        <fullName evidence="1">N-methylation</fullName>
    </submittedName>
</protein>
<dbReference type="AlphaFoldDB" id="A7I1K9"/>
<dbReference type="Proteomes" id="UP000002407">
    <property type="component" value="Chromosome"/>
</dbReference>
<keyword evidence="2" id="KW-1185">Reference proteome</keyword>
<evidence type="ECO:0000313" key="1">
    <source>
        <dbReference type="EMBL" id="ABS51266.1"/>
    </source>
</evidence>
<dbReference type="KEGG" id="cha:CHAB381_0837"/>
<dbReference type="SUPFAM" id="SSF54523">
    <property type="entry name" value="Pili subunits"/>
    <property type="match status" value="1"/>
</dbReference>
<proteinExistence type="predicted"/>
<dbReference type="STRING" id="360107.CHAB381_0837"/>
<reference evidence="2" key="1">
    <citation type="submission" date="2007-07" db="EMBL/GenBank/DDBJ databases">
        <title>Complete genome sequence of Campylobacter hominis ATCC BAA-381, a commensal isolated from the human gastrointestinal tract.</title>
        <authorList>
            <person name="Fouts D.E."/>
            <person name="Mongodin E.F."/>
            <person name="Puiu D."/>
            <person name="Sebastian Y."/>
            <person name="Miller W.G."/>
            <person name="Mandrell R.E."/>
            <person name="Nelson K.E."/>
        </authorList>
    </citation>
    <scope>NUCLEOTIDE SEQUENCE [LARGE SCALE GENOMIC DNA]</scope>
    <source>
        <strain evidence="2">ATCC BAA-381 / LMG 19568 / NCTC 13146 / CH001A</strain>
    </source>
</reference>
<evidence type="ECO:0000313" key="2">
    <source>
        <dbReference type="Proteomes" id="UP000002407"/>
    </source>
</evidence>
<gene>
    <name evidence="1" type="ordered locus">CHAB381_0837</name>
</gene>
<organism evidence="1 2">
    <name type="scientific">Campylobacter hominis (strain ATCC BAA-381 / DSM 21671 / CCUG 45161 / LMG 19568 / NCTC 13146 / CH001A)</name>
    <dbReference type="NCBI Taxonomy" id="360107"/>
    <lineage>
        <taxon>Bacteria</taxon>
        <taxon>Pseudomonadati</taxon>
        <taxon>Campylobacterota</taxon>
        <taxon>Epsilonproteobacteria</taxon>
        <taxon>Campylobacterales</taxon>
        <taxon>Campylobacteraceae</taxon>
        <taxon>Campylobacter</taxon>
    </lineage>
</organism>
<dbReference type="eggNOG" id="COG2165">
    <property type="taxonomic scope" value="Bacteria"/>
</dbReference>
<dbReference type="HOGENOM" id="CLU_098556_1_0_7"/>
<accession>A7I1K9</accession>
<dbReference type="EMBL" id="CP000776">
    <property type="protein sequence ID" value="ABS51266.1"/>
    <property type="molecule type" value="Genomic_DNA"/>
</dbReference>
<dbReference type="InterPro" id="IPR045584">
    <property type="entry name" value="Pilin-like"/>
</dbReference>
<name>A7I1K9_CAMHC</name>
<sequence>MKKAFTMIELIFIIVVVGILAAVAIPRIDRDNLIELVDQVTTHIRYTQQLAMMDNVYDGSDEHWYRGYWRIQFSDSADGGDGWKYSVYKDLPGYSGNLNSEREVARDPQNEQRFLTSGASGFSANTDSKKMNKKLNLKNTYDIQKIDFDKNCGGQTIAFDSKGRPHGAPQNAKNPYDKVLHTPCIITFTDSGGRSIQIAVQPETGFISDNRAEAIEKNWKAGNFKKFDNKEF</sequence>
<dbReference type="Gene3D" id="3.30.700.10">
    <property type="entry name" value="Glycoprotein, Type 4 Pilin"/>
    <property type="match status" value="1"/>
</dbReference>
<dbReference type="RefSeq" id="WP_012108689.1">
    <property type="nucleotide sequence ID" value="NC_009714.1"/>
</dbReference>